<gene>
    <name evidence="1" type="ORF">RchiOBHm_Chr5g0077721</name>
</gene>
<dbReference type="EMBL" id="PDCK01000043">
    <property type="protein sequence ID" value="PRQ35228.1"/>
    <property type="molecule type" value="Genomic_DNA"/>
</dbReference>
<dbReference type="Proteomes" id="UP000238479">
    <property type="component" value="Chromosome 5"/>
</dbReference>
<proteinExistence type="predicted"/>
<dbReference type="AlphaFoldDB" id="A0A2P6QM26"/>
<evidence type="ECO:0000313" key="1">
    <source>
        <dbReference type="EMBL" id="PRQ35228.1"/>
    </source>
</evidence>
<accession>A0A2P6QM26</accession>
<organism evidence="1 2">
    <name type="scientific">Rosa chinensis</name>
    <name type="common">China rose</name>
    <dbReference type="NCBI Taxonomy" id="74649"/>
    <lineage>
        <taxon>Eukaryota</taxon>
        <taxon>Viridiplantae</taxon>
        <taxon>Streptophyta</taxon>
        <taxon>Embryophyta</taxon>
        <taxon>Tracheophyta</taxon>
        <taxon>Spermatophyta</taxon>
        <taxon>Magnoliopsida</taxon>
        <taxon>eudicotyledons</taxon>
        <taxon>Gunneridae</taxon>
        <taxon>Pentapetalae</taxon>
        <taxon>rosids</taxon>
        <taxon>fabids</taxon>
        <taxon>Rosales</taxon>
        <taxon>Rosaceae</taxon>
        <taxon>Rosoideae</taxon>
        <taxon>Rosoideae incertae sedis</taxon>
        <taxon>Rosa</taxon>
    </lineage>
</organism>
<evidence type="ECO:0000313" key="2">
    <source>
        <dbReference type="Proteomes" id="UP000238479"/>
    </source>
</evidence>
<sequence>MIHTWDLLHSQQPYTSLELELRVKFRCMINALMFSSFVFVIME</sequence>
<protein>
    <submittedName>
        <fullName evidence="1">Uncharacterized protein</fullName>
    </submittedName>
</protein>
<dbReference type="Gramene" id="PRQ35228">
    <property type="protein sequence ID" value="PRQ35228"/>
    <property type="gene ID" value="RchiOBHm_Chr5g0077721"/>
</dbReference>
<reference evidence="1 2" key="1">
    <citation type="journal article" date="2018" name="Nat. Genet.">
        <title>The Rosa genome provides new insights in the design of modern roses.</title>
        <authorList>
            <person name="Bendahmane M."/>
        </authorList>
    </citation>
    <scope>NUCLEOTIDE SEQUENCE [LARGE SCALE GENOMIC DNA]</scope>
    <source>
        <strain evidence="2">cv. Old Blush</strain>
    </source>
</reference>
<name>A0A2P6QM26_ROSCH</name>
<keyword evidence="2" id="KW-1185">Reference proteome</keyword>
<comment type="caution">
    <text evidence="1">The sequence shown here is derived from an EMBL/GenBank/DDBJ whole genome shotgun (WGS) entry which is preliminary data.</text>
</comment>